<keyword evidence="2" id="KW-1185">Reference proteome</keyword>
<sequence length="105" mass="11604">MDISPSETAEIPEFLLSELLQTPLLPSKRSKGNNTYWDDGLRIAQVRSAGDVLHLTHQEDVLSQLGGSRGWAEAARVNTLLSGVGWQGGCQRATWTRQKQADEEQ</sequence>
<proteinExistence type="predicted"/>
<accession>A0A165UE77</accession>
<name>A0A165UE77_9AGAM</name>
<protein>
    <submittedName>
        <fullName evidence="1">Uncharacterized protein</fullName>
    </submittedName>
</protein>
<evidence type="ECO:0000313" key="1">
    <source>
        <dbReference type="EMBL" id="KZT28021.1"/>
    </source>
</evidence>
<dbReference type="EMBL" id="KV425559">
    <property type="protein sequence ID" value="KZT28021.1"/>
    <property type="molecule type" value="Genomic_DNA"/>
</dbReference>
<dbReference type="Proteomes" id="UP000076761">
    <property type="component" value="Unassembled WGS sequence"/>
</dbReference>
<reference evidence="1 2" key="1">
    <citation type="journal article" date="2016" name="Mol. Biol. Evol.">
        <title>Comparative Genomics of Early-Diverging Mushroom-Forming Fungi Provides Insights into the Origins of Lignocellulose Decay Capabilities.</title>
        <authorList>
            <person name="Nagy L.G."/>
            <person name="Riley R."/>
            <person name="Tritt A."/>
            <person name="Adam C."/>
            <person name="Daum C."/>
            <person name="Floudas D."/>
            <person name="Sun H."/>
            <person name="Yadav J.S."/>
            <person name="Pangilinan J."/>
            <person name="Larsson K.H."/>
            <person name="Matsuura K."/>
            <person name="Barry K."/>
            <person name="Labutti K."/>
            <person name="Kuo R."/>
            <person name="Ohm R.A."/>
            <person name="Bhattacharya S.S."/>
            <person name="Shirouzu T."/>
            <person name="Yoshinaga Y."/>
            <person name="Martin F.M."/>
            <person name="Grigoriev I.V."/>
            <person name="Hibbett D.S."/>
        </authorList>
    </citation>
    <scope>NUCLEOTIDE SEQUENCE [LARGE SCALE GENOMIC DNA]</scope>
    <source>
        <strain evidence="1 2">HHB14362 ss-1</strain>
    </source>
</reference>
<organism evidence="1 2">
    <name type="scientific">Neolentinus lepideus HHB14362 ss-1</name>
    <dbReference type="NCBI Taxonomy" id="1314782"/>
    <lineage>
        <taxon>Eukaryota</taxon>
        <taxon>Fungi</taxon>
        <taxon>Dikarya</taxon>
        <taxon>Basidiomycota</taxon>
        <taxon>Agaricomycotina</taxon>
        <taxon>Agaricomycetes</taxon>
        <taxon>Gloeophyllales</taxon>
        <taxon>Gloeophyllaceae</taxon>
        <taxon>Neolentinus</taxon>
    </lineage>
</organism>
<gene>
    <name evidence="1" type="ORF">NEOLEDRAFT_1129946</name>
</gene>
<evidence type="ECO:0000313" key="2">
    <source>
        <dbReference type="Proteomes" id="UP000076761"/>
    </source>
</evidence>
<dbReference type="InParanoid" id="A0A165UE77"/>
<dbReference type="AlphaFoldDB" id="A0A165UE77"/>